<dbReference type="Proteomes" id="UP000248987">
    <property type="component" value="Unassembled WGS sequence"/>
</dbReference>
<keyword evidence="3" id="KW-1185">Reference proteome</keyword>
<feature type="chain" id="PRO_5016420484" evidence="1">
    <location>
        <begin position="20"/>
        <end position="49"/>
    </location>
</feature>
<evidence type="ECO:0000313" key="3">
    <source>
        <dbReference type="Proteomes" id="UP000248987"/>
    </source>
</evidence>
<evidence type="ECO:0000256" key="1">
    <source>
        <dbReference type="SAM" id="SignalP"/>
    </source>
</evidence>
<evidence type="ECO:0000313" key="2">
    <source>
        <dbReference type="EMBL" id="RAJ18675.1"/>
    </source>
</evidence>
<comment type="caution">
    <text evidence="2">The sequence shown here is derived from an EMBL/GenBank/DDBJ whole genome shotgun (WGS) entry which is preliminary data.</text>
</comment>
<proteinExistence type="predicted"/>
<dbReference type="EMBL" id="QLLQ01000027">
    <property type="protein sequence ID" value="RAJ18675.1"/>
    <property type="molecule type" value="Genomic_DNA"/>
</dbReference>
<reference evidence="2 3" key="1">
    <citation type="submission" date="2018-06" db="EMBL/GenBank/DDBJ databases">
        <title>Genomic Encyclopedia of Archaeal and Bacterial Type Strains, Phase II (KMG-II): from individual species to whole genera.</title>
        <authorList>
            <person name="Goeker M."/>
        </authorList>
    </citation>
    <scope>NUCLEOTIDE SEQUENCE [LARGE SCALE GENOMIC DNA]</scope>
    <source>
        <strain evidence="2 3">DSM 12408</strain>
    </source>
</reference>
<feature type="signal peptide" evidence="1">
    <location>
        <begin position="1"/>
        <end position="19"/>
    </location>
</feature>
<protein>
    <submittedName>
        <fullName evidence="2">Uncharacterized protein</fullName>
    </submittedName>
</protein>
<dbReference type="AlphaFoldDB" id="A0A327RQK1"/>
<sequence>MKKLILSLAALAFATFLFSQDDANDAPEVKQDSVVIIKDGLQNDTKLAF</sequence>
<keyword evidence="1" id="KW-0732">Signal</keyword>
<gene>
    <name evidence="2" type="ORF">LX77_03778</name>
</gene>
<accession>A0A327RQK1</accession>
<name>A0A327RQK1_9FLAO</name>
<dbReference type="RefSeq" id="WP_157487237.1">
    <property type="nucleotide sequence ID" value="NZ_LZRN01000044.1"/>
</dbReference>
<organism evidence="2 3">
    <name type="scientific">Gelidibacter algens</name>
    <dbReference type="NCBI Taxonomy" id="49280"/>
    <lineage>
        <taxon>Bacteria</taxon>
        <taxon>Pseudomonadati</taxon>
        <taxon>Bacteroidota</taxon>
        <taxon>Flavobacteriia</taxon>
        <taxon>Flavobacteriales</taxon>
        <taxon>Flavobacteriaceae</taxon>
        <taxon>Gelidibacter</taxon>
    </lineage>
</organism>